<protein>
    <recommendedName>
        <fullName evidence="4">Nicotinamide riboside transporter PnuC</fullName>
    </recommendedName>
</protein>
<keyword evidence="9 10" id="KW-0472">Membrane</keyword>
<evidence type="ECO:0000256" key="7">
    <source>
        <dbReference type="ARBA" id="ARBA00022692"/>
    </source>
</evidence>
<evidence type="ECO:0000313" key="11">
    <source>
        <dbReference type="EMBL" id="AMP10564.1"/>
    </source>
</evidence>
<evidence type="ECO:0000256" key="10">
    <source>
        <dbReference type="SAM" id="Phobius"/>
    </source>
</evidence>
<dbReference type="AlphaFoldDB" id="A0A127QKI9"/>
<keyword evidence="5" id="KW-0813">Transport</keyword>
<feature type="transmembrane region" description="Helical" evidence="10">
    <location>
        <begin position="46"/>
        <end position="65"/>
    </location>
</feature>
<feature type="transmembrane region" description="Helical" evidence="10">
    <location>
        <begin position="86"/>
        <end position="106"/>
    </location>
</feature>
<feature type="transmembrane region" description="Helical" evidence="10">
    <location>
        <begin position="139"/>
        <end position="156"/>
    </location>
</feature>
<organism evidence="11 12">
    <name type="scientific">Collimonas arenae</name>
    <dbReference type="NCBI Taxonomy" id="279058"/>
    <lineage>
        <taxon>Bacteria</taxon>
        <taxon>Pseudomonadati</taxon>
        <taxon>Pseudomonadota</taxon>
        <taxon>Betaproteobacteria</taxon>
        <taxon>Burkholderiales</taxon>
        <taxon>Oxalobacteraceae</taxon>
        <taxon>Collimonas</taxon>
    </lineage>
</organism>
<comment type="function">
    <text evidence="1">Required for nicotinamide riboside transport across the inner membrane.</text>
</comment>
<comment type="subcellular location">
    <subcellularLocation>
        <location evidence="2">Cell membrane</location>
        <topology evidence="2">Multi-pass membrane protein</topology>
    </subcellularLocation>
</comment>
<evidence type="ECO:0000313" key="12">
    <source>
        <dbReference type="Proteomes" id="UP000071778"/>
    </source>
</evidence>
<dbReference type="PANTHER" id="PTHR36122">
    <property type="entry name" value="NICOTINAMIDE RIBOSIDE TRANSPORTER PNUC"/>
    <property type="match status" value="1"/>
</dbReference>
<feature type="transmembrane region" description="Helical" evidence="10">
    <location>
        <begin position="162"/>
        <end position="179"/>
    </location>
</feature>
<dbReference type="NCBIfam" id="TIGR01528">
    <property type="entry name" value="NMN_trans_PnuC"/>
    <property type="match status" value="1"/>
</dbReference>
<sequence length="204" mass="23279">MSVLEIVAVIVSALAVWLTARRHLWCWPIGLVSVLLYARIFFDAKLYSDLLLQLIFAVMQLYGWWQWSKAKTEQHEILPQRLPLSGWLIGMLIGAAGSVLLGYVMARFTDAHIPWLDSALTGFSLVAQFWMARKYVANWWLWIAVDIVYVGVYIYKDLYLTAGLYAGFIVLAIIGLRNWQRQLALHERAAGERHALDSQQPDAA</sequence>
<keyword evidence="12" id="KW-1185">Reference proteome</keyword>
<evidence type="ECO:0000256" key="9">
    <source>
        <dbReference type="ARBA" id="ARBA00023136"/>
    </source>
</evidence>
<keyword evidence="6" id="KW-1003">Cell membrane</keyword>
<gene>
    <name evidence="11" type="primary">pnuC</name>
    <name evidence="11" type="ORF">CAter282_2840</name>
</gene>
<evidence type="ECO:0000256" key="6">
    <source>
        <dbReference type="ARBA" id="ARBA00022475"/>
    </source>
</evidence>
<dbReference type="OrthoDB" id="9791248at2"/>
<accession>A0A127QKI9</accession>
<dbReference type="PANTHER" id="PTHR36122:SF2">
    <property type="entry name" value="NICOTINAMIDE RIBOSIDE TRANSPORTER PNUC"/>
    <property type="match status" value="1"/>
</dbReference>
<dbReference type="GO" id="GO:0034257">
    <property type="term" value="F:nicotinamide riboside transmembrane transporter activity"/>
    <property type="evidence" value="ECO:0007669"/>
    <property type="project" value="InterPro"/>
</dbReference>
<dbReference type="EMBL" id="CP013235">
    <property type="protein sequence ID" value="AMP10564.1"/>
    <property type="molecule type" value="Genomic_DNA"/>
</dbReference>
<evidence type="ECO:0000256" key="2">
    <source>
        <dbReference type="ARBA" id="ARBA00004651"/>
    </source>
</evidence>
<dbReference type="PATRIC" id="fig|279058.17.peg.3095"/>
<proteinExistence type="inferred from homology"/>
<evidence type="ECO:0000256" key="3">
    <source>
        <dbReference type="ARBA" id="ARBA00006669"/>
    </source>
</evidence>
<keyword evidence="7 10" id="KW-0812">Transmembrane</keyword>
<reference evidence="11 12" key="1">
    <citation type="submission" date="2015-11" db="EMBL/GenBank/DDBJ databases">
        <title>Exploring the genomic traits of fungus-feeding bacterial genus Collimonas.</title>
        <authorList>
            <person name="Song C."/>
            <person name="Schmidt R."/>
            <person name="de Jager V."/>
            <person name="Krzyzanowska D."/>
            <person name="Jongedijk E."/>
            <person name="Cankar K."/>
            <person name="Beekwilder J."/>
            <person name="van Veen A."/>
            <person name="de Boer W."/>
            <person name="van Veen J.A."/>
            <person name="Garbeva P."/>
        </authorList>
    </citation>
    <scope>NUCLEOTIDE SEQUENCE [LARGE SCALE GENOMIC DNA]</scope>
    <source>
        <strain evidence="11 12">Ter282</strain>
    </source>
</reference>
<evidence type="ECO:0000256" key="4">
    <source>
        <dbReference type="ARBA" id="ARBA00017522"/>
    </source>
</evidence>
<dbReference type="GO" id="GO:0005886">
    <property type="term" value="C:plasma membrane"/>
    <property type="evidence" value="ECO:0007669"/>
    <property type="project" value="UniProtKB-SubCell"/>
</dbReference>
<name>A0A127QKI9_9BURK</name>
<comment type="similarity">
    <text evidence="3">Belongs to the nicotinamide ribonucleoside (NR) uptake permease (TC 4.B.1) family.</text>
</comment>
<evidence type="ECO:0000256" key="1">
    <source>
        <dbReference type="ARBA" id="ARBA00002672"/>
    </source>
</evidence>
<dbReference type="RefSeq" id="WP_061533788.1">
    <property type="nucleotide sequence ID" value="NZ_CP013233.1"/>
</dbReference>
<evidence type="ECO:0000256" key="8">
    <source>
        <dbReference type="ARBA" id="ARBA00022989"/>
    </source>
</evidence>
<dbReference type="Pfam" id="PF04973">
    <property type="entry name" value="NMN_transporter"/>
    <property type="match status" value="1"/>
</dbReference>
<evidence type="ECO:0000256" key="5">
    <source>
        <dbReference type="ARBA" id="ARBA00022448"/>
    </source>
</evidence>
<dbReference type="Proteomes" id="UP000071778">
    <property type="component" value="Chromosome"/>
</dbReference>
<keyword evidence="8 10" id="KW-1133">Transmembrane helix</keyword>
<dbReference type="InterPro" id="IPR006419">
    <property type="entry name" value="NMN_transpt_PnuC"/>
</dbReference>